<sequence>MPLSSLFTSCLGFENGYDQQVYGNQRSTKRKRSNLRQRQDIRKLVISGPSDFRHTTHCGLDNMNFGQLYEGITNATTGLMVDTPKSSPLYTSPSLHPCKRISVCPEASVAVYPEPVASHLLHGAQQPPVRMC</sequence>
<comment type="caution">
    <text evidence="2">The sequence shown here is derived from an EMBL/GenBank/DDBJ whole genome shotgun (WGS) entry which is preliminary data.</text>
</comment>
<dbReference type="EMBL" id="JANBQB010000091">
    <property type="protein sequence ID" value="KAJ1982427.1"/>
    <property type="molecule type" value="Genomic_DNA"/>
</dbReference>
<dbReference type="Proteomes" id="UP001151582">
    <property type="component" value="Unassembled WGS sequence"/>
</dbReference>
<dbReference type="Pfam" id="PF00786">
    <property type="entry name" value="PBD"/>
    <property type="match status" value="1"/>
</dbReference>
<keyword evidence="3" id="KW-1185">Reference proteome</keyword>
<evidence type="ECO:0000313" key="2">
    <source>
        <dbReference type="EMBL" id="KAJ1982427.1"/>
    </source>
</evidence>
<dbReference type="PROSITE" id="PS50108">
    <property type="entry name" value="CRIB"/>
    <property type="match status" value="1"/>
</dbReference>
<dbReference type="InterPro" id="IPR000095">
    <property type="entry name" value="CRIB_dom"/>
</dbReference>
<organism evidence="2 3">
    <name type="scientific">Dimargaris verticillata</name>
    <dbReference type="NCBI Taxonomy" id="2761393"/>
    <lineage>
        <taxon>Eukaryota</taxon>
        <taxon>Fungi</taxon>
        <taxon>Fungi incertae sedis</taxon>
        <taxon>Zoopagomycota</taxon>
        <taxon>Kickxellomycotina</taxon>
        <taxon>Dimargaritomycetes</taxon>
        <taxon>Dimargaritales</taxon>
        <taxon>Dimargaritaceae</taxon>
        <taxon>Dimargaris</taxon>
    </lineage>
</organism>
<dbReference type="AlphaFoldDB" id="A0A9W8B446"/>
<feature type="domain" description="CRIB" evidence="1">
    <location>
        <begin position="46"/>
        <end position="59"/>
    </location>
</feature>
<evidence type="ECO:0000313" key="3">
    <source>
        <dbReference type="Proteomes" id="UP001151582"/>
    </source>
</evidence>
<dbReference type="OrthoDB" id="5547166at2759"/>
<reference evidence="2" key="1">
    <citation type="submission" date="2022-07" db="EMBL/GenBank/DDBJ databases">
        <title>Phylogenomic reconstructions and comparative analyses of Kickxellomycotina fungi.</title>
        <authorList>
            <person name="Reynolds N.K."/>
            <person name="Stajich J.E."/>
            <person name="Barry K."/>
            <person name="Grigoriev I.V."/>
            <person name="Crous P."/>
            <person name="Smith M.E."/>
        </authorList>
    </citation>
    <scope>NUCLEOTIDE SEQUENCE</scope>
    <source>
        <strain evidence="2">RSA 567</strain>
    </source>
</reference>
<name>A0A9W8B446_9FUNG</name>
<evidence type="ECO:0000259" key="1">
    <source>
        <dbReference type="PROSITE" id="PS50108"/>
    </source>
</evidence>
<proteinExistence type="predicted"/>
<protein>
    <recommendedName>
        <fullName evidence="1">CRIB domain-containing protein</fullName>
    </recommendedName>
</protein>
<accession>A0A9W8B446</accession>
<gene>
    <name evidence="2" type="ORF">H4R34_001720</name>
</gene>